<proteinExistence type="predicted"/>
<keyword evidence="1" id="KW-0812">Transmembrane</keyword>
<dbReference type="EMBL" id="JAZAVJ010000009">
    <property type="protein sequence ID" value="KAK7423520.1"/>
    <property type="molecule type" value="Genomic_DNA"/>
</dbReference>
<protein>
    <recommendedName>
        <fullName evidence="4">Major facilitator superfamily (MFS) profile domain-containing protein</fullName>
    </recommendedName>
</protein>
<name>A0ABR1HQK4_9HYPO</name>
<dbReference type="Proteomes" id="UP001498476">
    <property type="component" value="Unassembled WGS sequence"/>
</dbReference>
<feature type="transmembrane region" description="Helical" evidence="1">
    <location>
        <begin position="12"/>
        <end position="36"/>
    </location>
</feature>
<comment type="caution">
    <text evidence="2">The sequence shown here is derived from an EMBL/GenBank/DDBJ whole genome shotgun (WGS) entry which is preliminary data.</text>
</comment>
<dbReference type="Gene3D" id="1.20.1250.20">
    <property type="entry name" value="MFS general substrate transporter like domains"/>
    <property type="match status" value="1"/>
</dbReference>
<evidence type="ECO:0000313" key="3">
    <source>
        <dbReference type="Proteomes" id="UP001498476"/>
    </source>
</evidence>
<dbReference type="InterPro" id="IPR036259">
    <property type="entry name" value="MFS_trans_sf"/>
</dbReference>
<keyword evidence="1" id="KW-1133">Transmembrane helix</keyword>
<dbReference type="SUPFAM" id="SSF103473">
    <property type="entry name" value="MFS general substrate transporter"/>
    <property type="match status" value="1"/>
</dbReference>
<keyword evidence="3" id="KW-1185">Reference proteome</keyword>
<accession>A0ABR1HQK4</accession>
<gene>
    <name evidence="2" type="ORF">QQX98_000977</name>
</gene>
<feature type="transmembrane region" description="Helical" evidence="1">
    <location>
        <begin position="56"/>
        <end position="74"/>
    </location>
</feature>
<evidence type="ECO:0000313" key="2">
    <source>
        <dbReference type="EMBL" id="KAK7423520.1"/>
    </source>
</evidence>
<organism evidence="2 3">
    <name type="scientific">Neonectria punicea</name>
    <dbReference type="NCBI Taxonomy" id="979145"/>
    <lineage>
        <taxon>Eukaryota</taxon>
        <taxon>Fungi</taxon>
        <taxon>Dikarya</taxon>
        <taxon>Ascomycota</taxon>
        <taxon>Pezizomycotina</taxon>
        <taxon>Sordariomycetes</taxon>
        <taxon>Hypocreomycetidae</taxon>
        <taxon>Hypocreales</taxon>
        <taxon>Nectriaceae</taxon>
        <taxon>Neonectria</taxon>
    </lineage>
</organism>
<keyword evidence="1" id="KW-0472">Membrane</keyword>
<evidence type="ECO:0000256" key="1">
    <source>
        <dbReference type="SAM" id="Phobius"/>
    </source>
</evidence>
<evidence type="ECO:0008006" key="4">
    <source>
        <dbReference type="Google" id="ProtNLM"/>
    </source>
</evidence>
<sequence length="86" mass="8945">MPTVVGNTFGSARVSVAMGMIVTGWVGGYLMGAPIAGYLLEAYGGADSGLQAYRPAMFYAGALALGATGLVAFIRSRKDHRFLVKV</sequence>
<reference evidence="2 3" key="1">
    <citation type="journal article" date="2025" name="Microbiol. Resour. Announc.">
        <title>Draft genome sequences for Neonectria magnoliae and Neonectria punicea, canker pathogens of Liriodendron tulipifera and Acer saccharum in West Virginia.</title>
        <authorList>
            <person name="Petronek H.M."/>
            <person name="Kasson M.T."/>
            <person name="Metheny A.M."/>
            <person name="Stauder C.M."/>
            <person name="Lovett B."/>
            <person name="Lynch S.C."/>
            <person name="Garnas J.R."/>
            <person name="Kasson L.R."/>
            <person name="Stajich J.E."/>
        </authorList>
    </citation>
    <scope>NUCLEOTIDE SEQUENCE [LARGE SCALE GENOMIC DNA]</scope>
    <source>
        <strain evidence="2 3">NRRL 64653</strain>
    </source>
</reference>